<dbReference type="SUPFAM" id="SSF48452">
    <property type="entry name" value="TPR-like"/>
    <property type="match status" value="1"/>
</dbReference>
<organism evidence="2 3">
    <name type="scientific">Actinoplanes couchii</name>
    <dbReference type="NCBI Taxonomy" id="403638"/>
    <lineage>
        <taxon>Bacteria</taxon>
        <taxon>Bacillati</taxon>
        <taxon>Actinomycetota</taxon>
        <taxon>Actinomycetes</taxon>
        <taxon>Micromonosporales</taxon>
        <taxon>Micromonosporaceae</taxon>
        <taxon>Actinoplanes</taxon>
    </lineage>
</organism>
<dbReference type="SMART" id="SM00267">
    <property type="entry name" value="GGDEF"/>
    <property type="match status" value="1"/>
</dbReference>
<dbReference type="InterPro" id="IPR043128">
    <property type="entry name" value="Rev_trsase/Diguanyl_cyclase"/>
</dbReference>
<gene>
    <name evidence="2" type="ORF">Aco03nite_019970</name>
</gene>
<accession>A0ABQ3X4Z7</accession>
<reference evidence="2 3" key="1">
    <citation type="submission" date="2021-01" db="EMBL/GenBank/DDBJ databases">
        <title>Whole genome shotgun sequence of Actinoplanes couchii NBRC 106145.</title>
        <authorList>
            <person name="Komaki H."/>
            <person name="Tamura T."/>
        </authorList>
    </citation>
    <scope>NUCLEOTIDE SEQUENCE [LARGE SCALE GENOMIC DNA]</scope>
    <source>
        <strain evidence="2 3">NBRC 106145</strain>
    </source>
</reference>
<dbReference type="Gene3D" id="1.25.40.10">
    <property type="entry name" value="Tetratricopeptide repeat domain"/>
    <property type="match status" value="1"/>
</dbReference>
<dbReference type="RefSeq" id="WP_203794508.1">
    <property type="nucleotide sequence ID" value="NZ_BAAAQE010000001.1"/>
</dbReference>
<dbReference type="Gene3D" id="3.30.70.270">
    <property type="match status" value="1"/>
</dbReference>
<evidence type="ECO:0000259" key="1">
    <source>
        <dbReference type="PROSITE" id="PS50887"/>
    </source>
</evidence>
<dbReference type="Pfam" id="PF00990">
    <property type="entry name" value="GGDEF"/>
    <property type="match status" value="1"/>
</dbReference>
<evidence type="ECO:0000313" key="2">
    <source>
        <dbReference type="EMBL" id="GID53593.1"/>
    </source>
</evidence>
<dbReference type="EMBL" id="BOMG01000032">
    <property type="protein sequence ID" value="GID53593.1"/>
    <property type="molecule type" value="Genomic_DNA"/>
</dbReference>
<keyword evidence="3" id="KW-1185">Reference proteome</keyword>
<sequence length="520" mass="57027">MTTLVPSEQTRQLTELETAVTELEARTPSQFRTVWAPAAALRQRAEEVGDTEVVQRAVLLQAGVLLREGQTGEGGQLALQVKVWAEENEARYVLARAHRELAVFYRHVGDFSDALTHAVQSVAFLSDDVPAHLRARHLMTLAVSLSDTGSHADGKRRGREALALSAQAGDHEMVLAMLNNMAYSAAELGDETEARALVAQMRDVQQRNGHRFTANELDTMAQVELMSHRYAAVEELLTPVLADLVVATEGDAVAECRLTLARARRLDRRYAAAQDALDAARATCAERQLGAIGARVRQEQAALYADTGRYAEAYEEHRSFHADMTALQSVQRDARARALQAVFEANEARRASEHFREMAHRDALTGLHNRRYVNERLPALMVESAERGRPLSVAIVDLDHFKRINDTLSHATGDTVLQHVAELLEEAAPGAAIAARMGGEEFLLAFPGVDAEEAAMRCERLRLRIRAHGWEPVTGTLQVTTSIGVTTVEPGETSLSALLSTADRNLYAAKRSGRDRVVAG</sequence>
<dbReference type="NCBIfam" id="TIGR00254">
    <property type="entry name" value="GGDEF"/>
    <property type="match status" value="1"/>
</dbReference>
<dbReference type="InterPro" id="IPR000160">
    <property type="entry name" value="GGDEF_dom"/>
</dbReference>
<dbReference type="InterPro" id="IPR011990">
    <property type="entry name" value="TPR-like_helical_dom_sf"/>
</dbReference>
<proteinExistence type="predicted"/>
<dbReference type="InterPro" id="IPR050469">
    <property type="entry name" value="Diguanylate_Cyclase"/>
</dbReference>
<dbReference type="PROSITE" id="PS50887">
    <property type="entry name" value="GGDEF"/>
    <property type="match status" value="1"/>
</dbReference>
<dbReference type="SUPFAM" id="SSF55073">
    <property type="entry name" value="Nucleotide cyclase"/>
    <property type="match status" value="1"/>
</dbReference>
<dbReference type="Proteomes" id="UP000612282">
    <property type="component" value="Unassembled WGS sequence"/>
</dbReference>
<dbReference type="PANTHER" id="PTHR45138:SF9">
    <property type="entry name" value="DIGUANYLATE CYCLASE DGCM-RELATED"/>
    <property type="match status" value="1"/>
</dbReference>
<dbReference type="CDD" id="cd01949">
    <property type="entry name" value="GGDEF"/>
    <property type="match status" value="1"/>
</dbReference>
<dbReference type="PANTHER" id="PTHR45138">
    <property type="entry name" value="REGULATORY COMPONENTS OF SENSORY TRANSDUCTION SYSTEM"/>
    <property type="match status" value="1"/>
</dbReference>
<protein>
    <recommendedName>
        <fullName evidence="1">GGDEF domain-containing protein</fullName>
    </recommendedName>
</protein>
<evidence type="ECO:0000313" key="3">
    <source>
        <dbReference type="Proteomes" id="UP000612282"/>
    </source>
</evidence>
<name>A0ABQ3X4Z7_9ACTN</name>
<comment type="caution">
    <text evidence="2">The sequence shown here is derived from an EMBL/GenBank/DDBJ whole genome shotgun (WGS) entry which is preliminary data.</text>
</comment>
<dbReference type="InterPro" id="IPR029787">
    <property type="entry name" value="Nucleotide_cyclase"/>
</dbReference>
<feature type="domain" description="GGDEF" evidence="1">
    <location>
        <begin position="389"/>
        <end position="520"/>
    </location>
</feature>